<reference evidence="3 4" key="1">
    <citation type="submission" date="2018-08" db="EMBL/GenBank/DDBJ databases">
        <title>Aphanomyces genome sequencing and annotation.</title>
        <authorList>
            <person name="Minardi D."/>
            <person name="Oidtmann B."/>
            <person name="Van Der Giezen M."/>
            <person name="Studholme D.J."/>
        </authorList>
    </citation>
    <scope>NUCLEOTIDE SEQUENCE [LARGE SCALE GENOMIC DNA]</scope>
    <source>
        <strain evidence="1 3">D2</strain>
        <strain evidence="2 4">FDL457</strain>
    </source>
</reference>
<comment type="caution">
    <text evidence="1">The sequence shown here is derived from an EMBL/GenBank/DDBJ whole genome shotgun (WGS) entry which is preliminary data.</text>
</comment>
<accession>A0A397DHP5</accession>
<dbReference type="SUPFAM" id="SSF48403">
    <property type="entry name" value="Ankyrin repeat"/>
    <property type="match status" value="1"/>
</dbReference>
<organism evidence="1 3">
    <name type="scientific">Aphanomyces astaci</name>
    <name type="common">Crayfish plague agent</name>
    <dbReference type="NCBI Taxonomy" id="112090"/>
    <lineage>
        <taxon>Eukaryota</taxon>
        <taxon>Sar</taxon>
        <taxon>Stramenopiles</taxon>
        <taxon>Oomycota</taxon>
        <taxon>Saprolegniomycetes</taxon>
        <taxon>Saprolegniales</taxon>
        <taxon>Verrucalvaceae</taxon>
        <taxon>Aphanomyces</taxon>
    </lineage>
</organism>
<dbReference type="Gene3D" id="1.25.40.20">
    <property type="entry name" value="Ankyrin repeat-containing domain"/>
    <property type="match status" value="1"/>
</dbReference>
<evidence type="ECO:0000313" key="4">
    <source>
        <dbReference type="Proteomes" id="UP000286510"/>
    </source>
</evidence>
<dbReference type="Proteomes" id="UP000286510">
    <property type="component" value="Unassembled WGS sequence"/>
</dbReference>
<dbReference type="EMBL" id="QUTF01013844">
    <property type="protein sequence ID" value="RHZ15786.1"/>
    <property type="molecule type" value="Genomic_DNA"/>
</dbReference>
<evidence type="ECO:0000313" key="1">
    <source>
        <dbReference type="EMBL" id="RHY65003.1"/>
    </source>
</evidence>
<name>A0A397DHP5_APHAT</name>
<sequence length="381" mass="42692">MFDSTVCQFGLFNDYYILTVASANTKFSVVPFVSLLHEKVQSTPLDSTLVKAFHGAIEQGDLDEVRAQLAAQPRLANTKEVKTGVTSLMKSSVAPNAIALMTLLRQQGANLATRDATRRTVLLYACTCGAEPATVDLLWSWSSLRPSPDLRWTHCDSNHDGAMVLAVRSRNVALLHHLWSIVPISAQSNASNHSLKQLKAAISTNDEDFIIEVMSNPLIQQAVKDEDEFEYEYWVDDWSSSDANTHDIKITVACCIKNAIDANLRRVVDLFERINPGYTHATLFYYCHTMQPCESAEWSDFTSRYVWESSQDIVRPALLVQRQWLPGLVPLGHHIASYLMPLMAQVYKRAQIRINDFEISDDGGYSYDGFYSCSENGGYSS</sequence>
<dbReference type="AlphaFoldDB" id="A0A397DHP5"/>
<evidence type="ECO:0000313" key="2">
    <source>
        <dbReference type="EMBL" id="RHZ15786.1"/>
    </source>
</evidence>
<dbReference type="VEuPathDB" id="FungiDB:H257_04488"/>
<dbReference type="InterPro" id="IPR036770">
    <property type="entry name" value="Ankyrin_rpt-contain_sf"/>
</dbReference>
<dbReference type="Proteomes" id="UP000266643">
    <property type="component" value="Unassembled WGS sequence"/>
</dbReference>
<proteinExistence type="predicted"/>
<gene>
    <name evidence="2" type="ORF">DYB26_007682</name>
    <name evidence="1" type="ORF">DYB30_006940</name>
</gene>
<dbReference type="EMBL" id="QUTD01004966">
    <property type="protein sequence ID" value="RHY65003.1"/>
    <property type="molecule type" value="Genomic_DNA"/>
</dbReference>
<evidence type="ECO:0000313" key="3">
    <source>
        <dbReference type="Proteomes" id="UP000266643"/>
    </source>
</evidence>
<protein>
    <submittedName>
        <fullName evidence="1">Uncharacterized protein</fullName>
    </submittedName>
</protein>